<reference evidence="3 4" key="1">
    <citation type="submission" date="2019-06" db="EMBL/GenBank/DDBJ databases">
        <title>Pantoea dispersa Assembly.</title>
        <authorList>
            <person name="Wang J."/>
        </authorList>
    </citation>
    <scope>NUCLEOTIDE SEQUENCE [LARGE SCALE GENOMIC DNA]</scope>
    <source>
        <strain evidence="4">bio</strain>
    </source>
</reference>
<evidence type="ECO:0000313" key="4">
    <source>
        <dbReference type="Proteomes" id="UP000319715"/>
    </source>
</evidence>
<dbReference type="PANTHER" id="PTHR33055:SF3">
    <property type="entry name" value="PUTATIVE TRANSPOSASE FOR IS117-RELATED"/>
    <property type="match status" value="1"/>
</dbReference>
<organism evidence="3 4">
    <name type="scientific">Pantoea dispersa</name>
    <dbReference type="NCBI Taxonomy" id="59814"/>
    <lineage>
        <taxon>Bacteria</taxon>
        <taxon>Pseudomonadati</taxon>
        <taxon>Pseudomonadota</taxon>
        <taxon>Gammaproteobacteria</taxon>
        <taxon>Enterobacterales</taxon>
        <taxon>Erwiniaceae</taxon>
        <taxon>Pantoea</taxon>
    </lineage>
</organism>
<evidence type="ECO:0000313" key="3">
    <source>
        <dbReference type="EMBL" id="TQC70089.1"/>
    </source>
</evidence>
<feature type="domain" description="Transposase IS110-like N-terminal" evidence="1">
    <location>
        <begin position="5"/>
        <end position="148"/>
    </location>
</feature>
<name>A0ABY2ZTI7_9GAMM</name>
<evidence type="ECO:0000259" key="2">
    <source>
        <dbReference type="Pfam" id="PF02371"/>
    </source>
</evidence>
<accession>A0ABY2ZTI7</accession>
<dbReference type="InterPro" id="IPR047650">
    <property type="entry name" value="Transpos_IS110"/>
</dbReference>
<feature type="domain" description="Transposase IS116/IS110/IS902 C-terminal" evidence="2">
    <location>
        <begin position="192"/>
        <end position="275"/>
    </location>
</feature>
<dbReference type="Pfam" id="PF02371">
    <property type="entry name" value="Transposase_20"/>
    <property type="match status" value="1"/>
</dbReference>
<dbReference type="Pfam" id="PF01548">
    <property type="entry name" value="DEDD_Tnp_IS110"/>
    <property type="match status" value="1"/>
</dbReference>
<dbReference type="Proteomes" id="UP000319715">
    <property type="component" value="Unassembled WGS sequence"/>
</dbReference>
<comment type="caution">
    <text evidence="3">The sequence shown here is derived from an EMBL/GenBank/DDBJ whole genome shotgun (WGS) entry which is preliminary data.</text>
</comment>
<dbReference type="PANTHER" id="PTHR33055">
    <property type="entry name" value="TRANSPOSASE FOR INSERTION SEQUENCE ELEMENT IS1111A"/>
    <property type="match status" value="1"/>
</dbReference>
<proteinExistence type="predicted"/>
<dbReference type="NCBIfam" id="NF033542">
    <property type="entry name" value="transpos_IS110"/>
    <property type="match status" value="1"/>
</dbReference>
<protein>
    <submittedName>
        <fullName evidence="3">IS110 family transposase</fullName>
    </submittedName>
</protein>
<dbReference type="RefSeq" id="WP_141496984.1">
    <property type="nucleotide sequence ID" value="NZ_JASDEP010000025.1"/>
</dbReference>
<sequence>MTVYLGIDIASKKFDAALLSNDSYRCKAFANSVAGFTALLKWAGVGDFLEIHACMEATGDYGTALATFLYEKKIKVSVVNPSRIKGYGMAELSRTKTDKSDSKLIARFCRATIPAQWQPVPQPVRTLQALVRRMDALKGMLRMESNRADNADASIQPSLLRITSHLKEEIEVIRQEIKKHISCNDELRRQEALISSIPGIGSVTGAVILSFMADKQFSKAKEVAAFLGLNPRHHQSGSSVRGKSRMSKTGNAYLRSTMYMPALVALKHNPDIRAFGHRLRLAGKPGMLIVGAAMRKLIHIIFGVLRSGTVYVPKITGETACQ</sequence>
<dbReference type="InterPro" id="IPR002525">
    <property type="entry name" value="Transp_IS110-like_N"/>
</dbReference>
<gene>
    <name evidence="3" type="ORF">FK492_20530</name>
</gene>
<dbReference type="InterPro" id="IPR003346">
    <property type="entry name" value="Transposase_20"/>
</dbReference>
<evidence type="ECO:0000259" key="1">
    <source>
        <dbReference type="Pfam" id="PF01548"/>
    </source>
</evidence>
<dbReference type="EMBL" id="VICF01000010">
    <property type="protein sequence ID" value="TQC70089.1"/>
    <property type="molecule type" value="Genomic_DNA"/>
</dbReference>
<keyword evidence="4" id="KW-1185">Reference proteome</keyword>